<proteinExistence type="predicted"/>
<feature type="compositionally biased region" description="Basic and acidic residues" evidence="1">
    <location>
        <begin position="93"/>
        <end position="102"/>
    </location>
</feature>
<keyword evidence="3" id="KW-1185">Reference proteome</keyword>
<gene>
    <name evidence="2" type="ORF">HJC23_004568</name>
</gene>
<name>A0ABD3QBJ9_9STRA</name>
<evidence type="ECO:0000313" key="3">
    <source>
        <dbReference type="Proteomes" id="UP001516023"/>
    </source>
</evidence>
<dbReference type="AlphaFoldDB" id="A0ABD3QBJ9"/>
<evidence type="ECO:0000256" key="1">
    <source>
        <dbReference type="SAM" id="MobiDB-lite"/>
    </source>
</evidence>
<organism evidence="2 3">
    <name type="scientific">Cyclotella cryptica</name>
    <dbReference type="NCBI Taxonomy" id="29204"/>
    <lineage>
        <taxon>Eukaryota</taxon>
        <taxon>Sar</taxon>
        <taxon>Stramenopiles</taxon>
        <taxon>Ochrophyta</taxon>
        <taxon>Bacillariophyta</taxon>
        <taxon>Coscinodiscophyceae</taxon>
        <taxon>Thalassiosirophycidae</taxon>
        <taxon>Stephanodiscales</taxon>
        <taxon>Stephanodiscaceae</taxon>
        <taxon>Cyclotella</taxon>
    </lineage>
</organism>
<feature type="compositionally biased region" description="Basic and acidic residues" evidence="1">
    <location>
        <begin position="56"/>
        <end position="73"/>
    </location>
</feature>
<reference evidence="2 3" key="1">
    <citation type="journal article" date="2020" name="G3 (Bethesda)">
        <title>Improved Reference Genome for Cyclotella cryptica CCMP332, a Model for Cell Wall Morphogenesis, Salinity Adaptation, and Lipid Production in Diatoms (Bacillariophyta).</title>
        <authorList>
            <person name="Roberts W.R."/>
            <person name="Downey K.M."/>
            <person name="Ruck E.C."/>
            <person name="Traller J.C."/>
            <person name="Alverson A.J."/>
        </authorList>
    </citation>
    <scope>NUCLEOTIDE SEQUENCE [LARGE SCALE GENOMIC DNA]</scope>
    <source>
        <strain evidence="2 3">CCMP332</strain>
    </source>
</reference>
<protein>
    <submittedName>
        <fullName evidence="2">Uncharacterized protein</fullName>
    </submittedName>
</protein>
<feature type="region of interest" description="Disordered" evidence="1">
    <location>
        <begin position="38"/>
        <end position="102"/>
    </location>
</feature>
<evidence type="ECO:0000313" key="2">
    <source>
        <dbReference type="EMBL" id="KAL3797276.1"/>
    </source>
</evidence>
<accession>A0ABD3QBJ9</accession>
<dbReference type="Proteomes" id="UP001516023">
    <property type="component" value="Unassembled WGS sequence"/>
</dbReference>
<comment type="caution">
    <text evidence="2">The sequence shown here is derived from an EMBL/GenBank/DDBJ whole genome shotgun (WGS) entry which is preliminary data.</text>
</comment>
<sequence length="174" mass="19295">MRKQDDESLAPLHKTIDALTKIRSALLPFLKLLKDDNSRRSQSAGLDGSPTKKRSKPDSDKSPNLDAHRRAEAEAAVACNSDWDPPLHGARLRGLDEGRKKGDPLRVELDKIRAKLVELKQIELAANVVNEAKSETINSKDGVLEHDDMNTTTKRRKIIDTNASERMIKAALNG</sequence>
<dbReference type="EMBL" id="JABMIG020000056">
    <property type="protein sequence ID" value="KAL3797276.1"/>
    <property type="molecule type" value="Genomic_DNA"/>
</dbReference>